<feature type="transmembrane region" description="Helical" evidence="8">
    <location>
        <begin position="55"/>
        <end position="77"/>
    </location>
</feature>
<evidence type="ECO:0000256" key="3">
    <source>
        <dbReference type="ARBA" id="ARBA00022448"/>
    </source>
</evidence>
<evidence type="ECO:0000256" key="4">
    <source>
        <dbReference type="ARBA" id="ARBA00022475"/>
    </source>
</evidence>
<dbReference type="AlphaFoldDB" id="A0A7C3UXU5"/>
<keyword evidence="5 8" id="KW-0812">Transmembrane</keyword>
<keyword evidence="7 8" id="KW-0472">Membrane</keyword>
<evidence type="ECO:0000256" key="2">
    <source>
        <dbReference type="ARBA" id="ARBA00009212"/>
    </source>
</evidence>
<organism evidence="9">
    <name type="scientific">candidate division WOR-3 bacterium</name>
    <dbReference type="NCBI Taxonomy" id="2052148"/>
    <lineage>
        <taxon>Bacteria</taxon>
        <taxon>Bacteria division WOR-3</taxon>
    </lineage>
</organism>
<dbReference type="Pfam" id="PF04066">
    <property type="entry name" value="MrpF_PhaF"/>
    <property type="match status" value="1"/>
</dbReference>
<keyword evidence="6 8" id="KW-1133">Transmembrane helix</keyword>
<dbReference type="GO" id="GO:0015385">
    <property type="term" value="F:sodium:proton antiporter activity"/>
    <property type="evidence" value="ECO:0007669"/>
    <property type="project" value="TreeGrafter"/>
</dbReference>
<proteinExistence type="inferred from homology"/>
<name>A0A7C3UXU5_UNCW3</name>
<dbReference type="PANTHER" id="PTHR34702:SF1">
    <property type="entry name" value="NA(+)_H(+) ANTIPORTER SUBUNIT F"/>
    <property type="match status" value="1"/>
</dbReference>
<sequence length="84" mass="9110">MEILLTLLSICAFFALYRALQGPSISDRVIAVDIMGILFTGITALVGLKFNLSYLLDLSLVIAILSFLGTLALAKYLEGRSLDD</sequence>
<accession>A0A7C3UXU5</accession>
<dbReference type="PANTHER" id="PTHR34702">
    <property type="entry name" value="NA(+)/H(+) ANTIPORTER SUBUNIT F1"/>
    <property type="match status" value="1"/>
</dbReference>
<dbReference type="GO" id="GO:0005886">
    <property type="term" value="C:plasma membrane"/>
    <property type="evidence" value="ECO:0007669"/>
    <property type="project" value="UniProtKB-SubCell"/>
</dbReference>
<gene>
    <name evidence="9" type="ORF">ENX07_01335</name>
</gene>
<protein>
    <recommendedName>
        <fullName evidence="10">Cation:proton antiporter</fullName>
    </recommendedName>
</protein>
<keyword evidence="3" id="KW-0813">Transport</keyword>
<keyword evidence="4" id="KW-1003">Cell membrane</keyword>
<evidence type="ECO:0000256" key="1">
    <source>
        <dbReference type="ARBA" id="ARBA00004651"/>
    </source>
</evidence>
<evidence type="ECO:0000256" key="7">
    <source>
        <dbReference type="ARBA" id="ARBA00023136"/>
    </source>
</evidence>
<comment type="similarity">
    <text evidence="2">Belongs to the CPA3 antiporters (TC 2.A.63) subunit F family.</text>
</comment>
<feature type="transmembrane region" description="Helical" evidence="8">
    <location>
        <begin position="28"/>
        <end position="48"/>
    </location>
</feature>
<evidence type="ECO:0008006" key="10">
    <source>
        <dbReference type="Google" id="ProtNLM"/>
    </source>
</evidence>
<comment type="caution">
    <text evidence="9">The sequence shown here is derived from an EMBL/GenBank/DDBJ whole genome shotgun (WGS) entry which is preliminary data.</text>
</comment>
<evidence type="ECO:0000256" key="6">
    <source>
        <dbReference type="ARBA" id="ARBA00022989"/>
    </source>
</evidence>
<reference evidence="9" key="1">
    <citation type="journal article" date="2020" name="mSystems">
        <title>Genome- and Community-Level Interaction Insights into Carbon Utilization and Element Cycling Functions of Hydrothermarchaeota in Hydrothermal Sediment.</title>
        <authorList>
            <person name="Zhou Z."/>
            <person name="Liu Y."/>
            <person name="Xu W."/>
            <person name="Pan J."/>
            <person name="Luo Z.H."/>
            <person name="Li M."/>
        </authorList>
    </citation>
    <scope>NUCLEOTIDE SEQUENCE [LARGE SCALE GENOMIC DNA]</scope>
    <source>
        <strain evidence="9">SpSt-906</strain>
    </source>
</reference>
<comment type="subcellular location">
    <subcellularLocation>
        <location evidence="1">Cell membrane</location>
        <topology evidence="1">Multi-pass membrane protein</topology>
    </subcellularLocation>
</comment>
<dbReference type="EMBL" id="DTMQ01000009">
    <property type="protein sequence ID" value="HGE98706.1"/>
    <property type="molecule type" value="Genomic_DNA"/>
</dbReference>
<evidence type="ECO:0000256" key="8">
    <source>
        <dbReference type="SAM" id="Phobius"/>
    </source>
</evidence>
<dbReference type="InterPro" id="IPR007208">
    <property type="entry name" value="MrpF/PhaF-like"/>
</dbReference>
<evidence type="ECO:0000313" key="9">
    <source>
        <dbReference type="EMBL" id="HGE98706.1"/>
    </source>
</evidence>
<evidence type="ECO:0000256" key="5">
    <source>
        <dbReference type="ARBA" id="ARBA00022692"/>
    </source>
</evidence>